<dbReference type="Pfam" id="PF01416">
    <property type="entry name" value="PseudoU_synth_1"/>
    <property type="match status" value="2"/>
</dbReference>
<evidence type="ECO:0000259" key="6">
    <source>
        <dbReference type="Pfam" id="PF01416"/>
    </source>
</evidence>
<dbReference type="PANTHER" id="PTHR11142:SF0">
    <property type="entry name" value="TRNA PSEUDOURIDINE SYNTHASE-LIKE 1"/>
    <property type="match status" value="1"/>
</dbReference>
<keyword evidence="2 4" id="KW-0819">tRNA processing</keyword>
<sequence length="266" mass="30786">MPNYALLVEYDGTLFYGWQKQKKLKTVQGTLDEALAVVLRRNPPSRIFVAGRTDTGVHSLGMVCNFRTLEPIPNLHKLIVSINALSGEGVSIRNAMEVPNEFHSRFSCDAREYVYQIYHGKYENPLLKNRAYWLKFRLNWDKVEKELPTLLGEKDFSSFAKATSVRGKKTIRKILSVNLEKDNFNGNLFRVRIRANGFMHNMVRITVGTLLDIGKGRWESRSIESILEEEDRRKAGMTLPPYGLYFVRAYYEKFPEINELYKPVLP</sequence>
<dbReference type="PANTHER" id="PTHR11142">
    <property type="entry name" value="PSEUDOURIDYLATE SYNTHASE"/>
    <property type="match status" value="1"/>
</dbReference>
<dbReference type="CDD" id="cd02570">
    <property type="entry name" value="PseudoU_synth_EcTruA"/>
    <property type="match status" value="1"/>
</dbReference>
<feature type="domain" description="Pseudouridine synthase I TruA alpha/beta" evidence="6">
    <location>
        <begin position="8"/>
        <end position="106"/>
    </location>
</feature>
<organism evidence="7 8">
    <name type="scientific">Leptospira kobayashii</name>
    <dbReference type="NCBI Taxonomy" id="1917830"/>
    <lineage>
        <taxon>Bacteria</taxon>
        <taxon>Pseudomonadati</taxon>
        <taxon>Spirochaetota</taxon>
        <taxon>Spirochaetia</taxon>
        <taxon>Leptospirales</taxon>
        <taxon>Leptospiraceae</taxon>
        <taxon>Leptospira</taxon>
    </lineage>
</organism>
<dbReference type="InterPro" id="IPR020094">
    <property type="entry name" value="TruA/RsuA/RluB/E/F_N"/>
</dbReference>
<feature type="binding site" evidence="4">
    <location>
        <position position="113"/>
    </location>
    <ligand>
        <name>substrate</name>
    </ligand>
</feature>
<keyword evidence="3 4" id="KW-0413">Isomerase</keyword>
<dbReference type="Gene3D" id="3.30.70.660">
    <property type="entry name" value="Pseudouridine synthase I, catalytic domain, C-terminal subdomain"/>
    <property type="match status" value="1"/>
</dbReference>
<accession>A0ABN6KJG6</accession>
<dbReference type="InterPro" id="IPR001406">
    <property type="entry name" value="PsdUridine_synth_TruA"/>
</dbReference>
<dbReference type="InterPro" id="IPR020103">
    <property type="entry name" value="PsdUridine_synth_cat_dom_sf"/>
</dbReference>
<evidence type="ECO:0000313" key="8">
    <source>
        <dbReference type="Proteomes" id="UP000245263"/>
    </source>
</evidence>
<evidence type="ECO:0000256" key="3">
    <source>
        <dbReference type="ARBA" id="ARBA00023235"/>
    </source>
</evidence>
<dbReference type="Gene3D" id="3.30.70.580">
    <property type="entry name" value="Pseudouridine synthase I, catalytic domain, N-terminal subdomain"/>
    <property type="match status" value="1"/>
</dbReference>
<dbReference type="HAMAP" id="MF_00171">
    <property type="entry name" value="TruA"/>
    <property type="match status" value="1"/>
</dbReference>
<dbReference type="Proteomes" id="UP000245263">
    <property type="component" value="Chromosome 1"/>
</dbReference>
<feature type="domain" description="Pseudouridine synthase I TruA alpha/beta" evidence="6">
    <location>
        <begin position="150"/>
        <end position="252"/>
    </location>
</feature>
<name>A0ABN6KJG6_9LEPT</name>
<dbReference type="EC" id="5.4.99.12" evidence="4"/>
<dbReference type="NCBIfam" id="TIGR00071">
    <property type="entry name" value="hisT_truA"/>
    <property type="match status" value="1"/>
</dbReference>
<gene>
    <name evidence="4 7" type="primary">truA</name>
    <name evidence="7" type="ORF">LPTSP3_g30110</name>
</gene>
<dbReference type="EMBL" id="AP025028">
    <property type="protein sequence ID" value="BDA80081.1"/>
    <property type="molecule type" value="Genomic_DNA"/>
</dbReference>
<evidence type="ECO:0000256" key="1">
    <source>
        <dbReference type="ARBA" id="ARBA00009375"/>
    </source>
</evidence>
<protein>
    <recommendedName>
        <fullName evidence="4">tRNA pseudouridine synthase A</fullName>
        <ecNumber evidence="4">5.4.99.12</ecNumber>
    </recommendedName>
    <alternativeName>
        <fullName evidence="4">tRNA pseudouridine(38-40) synthase</fullName>
    </alternativeName>
    <alternativeName>
        <fullName evidence="4">tRNA pseudouridylate synthase I</fullName>
    </alternativeName>
    <alternativeName>
        <fullName evidence="4">tRNA-uridine isomerase I</fullName>
    </alternativeName>
</protein>
<dbReference type="PIRSF" id="PIRSF001430">
    <property type="entry name" value="tRNA_psdUrid_synth"/>
    <property type="match status" value="1"/>
</dbReference>
<keyword evidence="8" id="KW-1185">Reference proteome</keyword>
<comment type="caution">
    <text evidence="4">Lacks conserved residue(s) required for the propagation of feature annotation.</text>
</comment>
<evidence type="ECO:0000313" key="7">
    <source>
        <dbReference type="EMBL" id="BDA80081.1"/>
    </source>
</evidence>
<dbReference type="SUPFAM" id="SSF55120">
    <property type="entry name" value="Pseudouridine synthase"/>
    <property type="match status" value="1"/>
</dbReference>
<evidence type="ECO:0000256" key="5">
    <source>
        <dbReference type="RuleBase" id="RU003792"/>
    </source>
</evidence>
<dbReference type="RefSeq" id="WP_109021003.1">
    <property type="nucleotide sequence ID" value="NZ_AP025028.1"/>
</dbReference>
<comment type="subunit">
    <text evidence="4">Homodimer.</text>
</comment>
<dbReference type="InterPro" id="IPR020097">
    <property type="entry name" value="PsdUridine_synth_TruA_a/b_dom"/>
</dbReference>
<evidence type="ECO:0000256" key="4">
    <source>
        <dbReference type="HAMAP-Rule" id="MF_00171"/>
    </source>
</evidence>
<comment type="similarity">
    <text evidence="1 4 5">Belongs to the tRNA pseudouridine synthase TruA family.</text>
</comment>
<evidence type="ECO:0000256" key="2">
    <source>
        <dbReference type="ARBA" id="ARBA00022694"/>
    </source>
</evidence>
<feature type="active site" description="Nucleophile" evidence="4">
    <location>
        <position position="54"/>
    </location>
</feature>
<dbReference type="InterPro" id="IPR020095">
    <property type="entry name" value="PsdUridine_synth_TruA_C"/>
</dbReference>
<comment type="catalytic activity">
    <reaction evidence="4 5">
        <text>uridine(38/39/40) in tRNA = pseudouridine(38/39/40) in tRNA</text>
        <dbReference type="Rhea" id="RHEA:22376"/>
        <dbReference type="Rhea" id="RHEA-COMP:10085"/>
        <dbReference type="Rhea" id="RHEA-COMP:10087"/>
        <dbReference type="ChEBI" id="CHEBI:65314"/>
        <dbReference type="ChEBI" id="CHEBI:65315"/>
        <dbReference type="EC" id="5.4.99.12"/>
    </reaction>
</comment>
<reference evidence="7 8" key="1">
    <citation type="submission" date="2021-08" db="EMBL/GenBank/DDBJ databases">
        <title>Complete genome sequence of Leptospira kobayashii strain E30.</title>
        <authorList>
            <person name="Nakao R."/>
            <person name="Nakamura S."/>
            <person name="Masuzawa T."/>
            <person name="Koizumi N."/>
        </authorList>
    </citation>
    <scope>NUCLEOTIDE SEQUENCE [LARGE SCALE GENOMIC DNA]</scope>
    <source>
        <strain evidence="7 8">E30</strain>
    </source>
</reference>
<comment type="function">
    <text evidence="4">Formation of pseudouridine at positions 38, 39 and 40 in the anticodon stem and loop of transfer RNAs.</text>
</comment>
<proteinExistence type="inferred from homology"/>